<sequence>MNQDMMLIFMIAIALFGMQALGGFMQIKNYKVAMRRLHKKGNVGVGQKKGRFLNGHIVMISCDSQGIITGCEVLDGMTFLSKFHSVKELLDKPLIGRNIEEPLNEIDGMGKRKKHYKGYVNALEALQLRLNTQN</sequence>
<dbReference type="Proteomes" id="UP001230220">
    <property type="component" value="Unassembled WGS sequence"/>
</dbReference>
<accession>A0ABU0E2J0</accession>
<reference evidence="2 3" key="1">
    <citation type="submission" date="2023-07" db="EMBL/GenBank/DDBJ databases">
        <title>Genomic Encyclopedia of Type Strains, Phase IV (KMG-IV): sequencing the most valuable type-strain genomes for metagenomic binning, comparative biology and taxonomic classification.</title>
        <authorList>
            <person name="Goeker M."/>
        </authorList>
    </citation>
    <scope>NUCLEOTIDE SEQUENCE [LARGE SCALE GENOMIC DNA]</scope>
    <source>
        <strain evidence="2 3">DSM 16784</strain>
    </source>
</reference>
<evidence type="ECO:0000313" key="2">
    <source>
        <dbReference type="EMBL" id="MDQ0361109.1"/>
    </source>
</evidence>
<dbReference type="EMBL" id="JAUSUR010000003">
    <property type="protein sequence ID" value="MDQ0361109.1"/>
    <property type="molecule type" value="Genomic_DNA"/>
</dbReference>
<organism evidence="2 3">
    <name type="scientific">Breznakia pachnodae</name>
    <dbReference type="NCBI Taxonomy" id="265178"/>
    <lineage>
        <taxon>Bacteria</taxon>
        <taxon>Bacillati</taxon>
        <taxon>Bacillota</taxon>
        <taxon>Erysipelotrichia</taxon>
        <taxon>Erysipelotrichales</taxon>
        <taxon>Erysipelotrichaceae</taxon>
        <taxon>Breznakia</taxon>
    </lineage>
</organism>
<dbReference type="RefSeq" id="WP_307407563.1">
    <property type="nucleotide sequence ID" value="NZ_JAUSUR010000003.1"/>
</dbReference>
<name>A0ABU0E2J0_9FIRM</name>
<keyword evidence="1" id="KW-1133">Transmembrane helix</keyword>
<evidence type="ECO:0000313" key="3">
    <source>
        <dbReference type="Proteomes" id="UP001230220"/>
    </source>
</evidence>
<dbReference type="InterPro" id="IPR009693">
    <property type="entry name" value="Glucitol_operon_activator"/>
</dbReference>
<comment type="caution">
    <text evidence="2">The sequence shown here is derived from an EMBL/GenBank/DDBJ whole genome shotgun (WGS) entry which is preliminary data.</text>
</comment>
<proteinExistence type="predicted"/>
<dbReference type="GO" id="GO:0003677">
    <property type="term" value="F:DNA binding"/>
    <property type="evidence" value="ECO:0007669"/>
    <property type="project" value="UniProtKB-KW"/>
</dbReference>
<dbReference type="Pfam" id="PF06923">
    <property type="entry name" value="GutM"/>
    <property type="match status" value="1"/>
</dbReference>
<keyword evidence="1" id="KW-0812">Transmembrane</keyword>
<keyword evidence="1" id="KW-0472">Membrane</keyword>
<gene>
    <name evidence="2" type="ORF">J2S15_001856</name>
</gene>
<evidence type="ECO:0000256" key="1">
    <source>
        <dbReference type="SAM" id="Phobius"/>
    </source>
</evidence>
<protein>
    <submittedName>
        <fullName evidence="2">DNA-binding transcriptional regulator of glucitol operon</fullName>
    </submittedName>
</protein>
<keyword evidence="3" id="KW-1185">Reference proteome</keyword>
<feature type="transmembrane region" description="Helical" evidence="1">
    <location>
        <begin position="6"/>
        <end position="27"/>
    </location>
</feature>
<keyword evidence="2" id="KW-0238">DNA-binding</keyword>